<dbReference type="EMBL" id="JBHUMD010000026">
    <property type="protein sequence ID" value="MFD2602754.1"/>
    <property type="molecule type" value="Genomic_DNA"/>
</dbReference>
<dbReference type="InterPro" id="IPR028098">
    <property type="entry name" value="Glyco_trans_4-like_N"/>
</dbReference>
<dbReference type="Pfam" id="PF00534">
    <property type="entry name" value="Glycos_transf_1"/>
    <property type="match status" value="1"/>
</dbReference>
<dbReference type="PANTHER" id="PTHR46401">
    <property type="entry name" value="GLYCOSYLTRANSFERASE WBBK-RELATED"/>
    <property type="match status" value="1"/>
</dbReference>
<protein>
    <submittedName>
        <fullName evidence="5">Glycosyltransferase family 4 protein</fullName>
        <ecNumber evidence="5">2.4.-.-</ecNumber>
    </submittedName>
</protein>
<reference evidence="6" key="1">
    <citation type="journal article" date="2019" name="Int. J. Syst. Evol. Microbiol.">
        <title>The Global Catalogue of Microorganisms (GCM) 10K type strain sequencing project: providing services to taxonomists for standard genome sequencing and annotation.</title>
        <authorList>
            <consortium name="The Broad Institute Genomics Platform"/>
            <consortium name="The Broad Institute Genome Sequencing Center for Infectious Disease"/>
            <person name="Wu L."/>
            <person name="Ma J."/>
        </authorList>
    </citation>
    <scope>NUCLEOTIDE SEQUENCE [LARGE SCALE GENOMIC DNA]</scope>
    <source>
        <strain evidence="6">KCTC 42107</strain>
    </source>
</reference>
<gene>
    <name evidence="5" type="ORF">ACFSR3_11855</name>
</gene>
<comment type="caution">
    <text evidence="5">The sequence shown here is derived from an EMBL/GenBank/DDBJ whole genome shotgun (WGS) entry which is preliminary data.</text>
</comment>
<keyword evidence="1 5" id="KW-0808">Transferase</keyword>
<keyword evidence="2" id="KW-0812">Transmembrane</keyword>
<feature type="domain" description="Glycosyltransferase subfamily 4-like N-terminal" evidence="4">
    <location>
        <begin position="14"/>
        <end position="151"/>
    </location>
</feature>
<keyword evidence="2" id="KW-1133">Transmembrane helix</keyword>
<dbReference type="GO" id="GO:0016757">
    <property type="term" value="F:glycosyltransferase activity"/>
    <property type="evidence" value="ECO:0007669"/>
    <property type="project" value="UniProtKB-KW"/>
</dbReference>
<evidence type="ECO:0000256" key="1">
    <source>
        <dbReference type="ARBA" id="ARBA00022679"/>
    </source>
</evidence>
<dbReference type="Proteomes" id="UP001597480">
    <property type="component" value="Unassembled WGS sequence"/>
</dbReference>
<sequence length="355" mass="40610">MRVIAVHLLNDFSGSPKVLRQLLNGWAKRNVELHLFTCGGREGFLSNLPNVNHYFYWYRFTKNPLIRLIFLFSSQILLAVKLVFFLNKDDVLYINTVLPFGAALAGKIRGVKVVYHIHETSMKPLLFKRFLFGIVRCSADDIVYVSEFLANQEPLDVRKHIIHNVLEEEFIQKTSVSSNYSKHEKIVLMICSLKAYKGVNEFLNLAEMNSGYVFKLIVNASISEIYDYFKNVEIPANLLIYPTQIDTHQFYNEAAMVLNLSDTKLWVETFGLTILEAMAYGLPTIVPPVGGVTELVDEGKNGFLIDSKNLSLLSATICRVLEDKELYNEMSKHAKDKSRDFNLDIFEQKSFNLLS</sequence>
<accession>A0ABW5NUM6</accession>
<feature type="domain" description="Glycosyl transferase family 1" evidence="3">
    <location>
        <begin position="177"/>
        <end position="336"/>
    </location>
</feature>
<name>A0ABW5NUM6_9FLAO</name>
<dbReference type="InterPro" id="IPR001296">
    <property type="entry name" value="Glyco_trans_1"/>
</dbReference>
<dbReference type="SUPFAM" id="SSF53756">
    <property type="entry name" value="UDP-Glycosyltransferase/glycogen phosphorylase"/>
    <property type="match status" value="1"/>
</dbReference>
<dbReference type="PANTHER" id="PTHR46401:SF2">
    <property type="entry name" value="GLYCOSYLTRANSFERASE WBBK-RELATED"/>
    <property type="match status" value="1"/>
</dbReference>
<evidence type="ECO:0000259" key="3">
    <source>
        <dbReference type="Pfam" id="PF00534"/>
    </source>
</evidence>
<dbReference type="CDD" id="cd03801">
    <property type="entry name" value="GT4_PimA-like"/>
    <property type="match status" value="1"/>
</dbReference>
<keyword evidence="5" id="KW-0328">Glycosyltransferase</keyword>
<evidence type="ECO:0000259" key="4">
    <source>
        <dbReference type="Pfam" id="PF13439"/>
    </source>
</evidence>
<evidence type="ECO:0000256" key="2">
    <source>
        <dbReference type="SAM" id="Phobius"/>
    </source>
</evidence>
<dbReference type="Gene3D" id="3.40.50.2000">
    <property type="entry name" value="Glycogen Phosphorylase B"/>
    <property type="match status" value="2"/>
</dbReference>
<dbReference type="EC" id="2.4.-.-" evidence="5"/>
<evidence type="ECO:0000313" key="5">
    <source>
        <dbReference type="EMBL" id="MFD2602754.1"/>
    </source>
</evidence>
<evidence type="ECO:0000313" key="6">
    <source>
        <dbReference type="Proteomes" id="UP001597480"/>
    </source>
</evidence>
<keyword evidence="2" id="KW-0472">Membrane</keyword>
<dbReference type="RefSeq" id="WP_379821189.1">
    <property type="nucleotide sequence ID" value="NZ_JBHUMD010000026.1"/>
</dbReference>
<proteinExistence type="predicted"/>
<feature type="transmembrane region" description="Helical" evidence="2">
    <location>
        <begin position="65"/>
        <end position="86"/>
    </location>
</feature>
<organism evidence="5 6">
    <name type="scientific">Flavobacterium suzhouense</name>
    <dbReference type="NCBI Taxonomy" id="1529638"/>
    <lineage>
        <taxon>Bacteria</taxon>
        <taxon>Pseudomonadati</taxon>
        <taxon>Bacteroidota</taxon>
        <taxon>Flavobacteriia</taxon>
        <taxon>Flavobacteriales</taxon>
        <taxon>Flavobacteriaceae</taxon>
        <taxon>Flavobacterium</taxon>
    </lineage>
</organism>
<keyword evidence="6" id="KW-1185">Reference proteome</keyword>
<dbReference type="Pfam" id="PF13439">
    <property type="entry name" value="Glyco_transf_4"/>
    <property type="match status" value="1"/>
</dbReference>